<dbReference type="Proteomes" id="UP000829196">
    <property type="component" value="Unassembled WGS sequence"/>
</dbReference>
<proteinExistence type="predicted"/>
<keyword evidence="2" id="KW-1185">Reference proteome</keyword>
<accession>A0A8T3BUW1</accession>
<protein>
    <submittedName>
        <fullName evidence="1">Uncharacterized protein</fullName>
    </submittedName>
</protein>
<evidence type="ECO:0000313" key="2">
    <source>
        <dbReference type="Proteomes" id="UP000829196"/>
    </source>
</evidence>
<evidence type="ECO:0000313" key="1">
    <source>
        <dbReference type="EMBL" id="KAI0520250.1"/>
    </source>
</evidence>
<reference evidence="1" key="1">
    <citation type="journal article" date="2022" name="Front. Genet.">
        <title>Chromosome-Scale Assembly of the Dendrobium nobile Genome Provides Insights Into the Molecular Mechanism of the Biosynthesis of the Medicinal Active Ingredient of Dendrobium.</title>
        <authorList>
            <person name="Xu Q."/>
            <person name="Niu S.-C."/>
            <person name="Li K.-L."/>
            <person name="Zheng P.-J."/>
            <person name="Zhang X.-J."/>
            <person name="Jia Y."/>
            <person name="Liu Y."/>
            <person name="Niu Y.-X."/>
            <person name="Yu L.-H."/>
            <person name="Chen D.-F."/>
            <person name="Zhang G.-Q."/>
        </authorList>
    </citation>
    <scope>NUCLEOTIDE SEQUENCE</scope>
    <source>
        <tissue evidence="1">Leaf</tissue>
    </source>
</reference>
<organism evidence="1 2">
    <name type="scientific">Dendrobium nobile</name>
    <name type="common">Orchid</name>
    <dbReference type="NCBI Taxonomy" id="94219"/>
    <lineage>
        <taxon>Eukaryota</taxon>
        <taxon>Viridiplantae</taxon>
        <taxon>Streptophyta</taxon>
        <taxon>Embryophyta</taxon>
        <taxon>Tracheophyta</taxon>
        <taxon>Spermatophyta</taxon>
        <taxon>Magnoliopsida</taxon>
        <taxon>Liliopsida</taxon>
        <taxon>Asparagales</taxon>
        <taxon>Orchidaceae</taxon>
        <taxon>Epidendroideae</taxon>
        <taxon>Malaxideae</taxon>
        <taxon>Dendrobiinae</taxon>
        <taxon>Dendrobium</taxon>
    </lineage>
</organism>
<name>A0A8T3BUW1_DENNO</name>
<comment type="caution">
    <text evidence="1">The sequence shown here is derived from an EMBL/GenBank/DDBJ whole genome shotgun (WGS) entry which is preliminary data.</text>
</comment>
<dbReference type="EMBL" id="JAGYWB010000006">
    <property type="protein sequence ID" value="KAI0520250.1"/>
    <property type="molecule type" value="Genomic_DNA"/>
</dbReference>
<sequence>MFIHIQLWIPSLWLPNRMPGGWGLAKFQESKGSCFVGHNTSFQIYRRRSIKKRSLEEIRGAFMVGLGLISKEKVCIWRGLYEEIFAVVFYGDFGFLVATRNWG</sequence>
<dbReference type="AlphaFoldDB" id="A0A8T3BUW1"/>
<gene>
    <name evidence="1" type="ORF">KFK09_007721</name>
</gene>